<evidence type="ECO:0000256" key="1">
    <source>
        <dbReference type="SAM" id="SignalP"/>
    </source>
</evidence>
<organism evidence="2 3">
    <name type="scientific">Gossypium hirsutum</name>
    <name type="common">Upland cotton</name>
    <name type="synonym">Gossypium mexicanum</name>
    <dbReference type="NCBI Taxonomy" id="3635"/>
    <lineage>
        <taxon>Eukaryota</taxon>
        <taxon>Viridiplantae</taxon>
        <taxon>Streptophyta</taxon>
        <taxon>Embryophyta</taxon>
        <taxon>Tracheophyta</taxon>
        <taxon>Spermatophyta</taxon>
        <taxon>Magnoliopsida</taxon>
        <taxon>eudicotyledons</taxon>
        <taxon>Gunneridae</taxon>
        <taxon>Pentapetalae</taxon>
        <taxon>rosids</taxon>
        <taxon>malvids</taxon>
        <taxon>Malvales</taxon>
        <taxon>Malvaceae</taxon>
        <taxon>Malvoideae</taxon>
        <taxon>Gossypium</taxon>
    </lineage>
</organism>
<dbReference type="PaxDb" id="3635-A0A1U8K574"/>
<reference evidence="3" key="2">
    <citation type="submission" date="2025-08" db="UniProtKB">
        <authorList>
            <consortium name="RefSeq"/>
        </authorList>
    </citation>
    <scope>IDENTIFICATION</scope>
</reference>
<name>A0A1U8K574_GOSHI</name>
<keyword evidence="2" id="KW-1185">Reference proteome</keyword>
<gene>
    <name evidence="3" type="primary">LOC107913520</name>
</gene>
<dbReference type="Proteomes" id="UP000818029">
    <property type="component" value="Chromosome A13"/>
</dbReference>
<dbReference type="OrthoDB" id="963933at2759"/>
<evidence type="ECO:0000313" key="3">
    <source>
        <dbReference type="RefSeq" id="XP_016697622.1"/>
    </source>
</evidence>
<dbReference type="AlphaFoldDB" id="A0A1U8K574"/>
<feature type="signal peptide" evidence="1">
    <location>
        <begin position="1"/>
        <end position="24"/>
    </location>
</feature>
<keyword evidence="1" id="KW-0732">Signal</keyword>
<dbReference type="GeneID" id="107913520"/>
<proteinExistence type="predicted"/>
<feature type="chain" id="PRO_5010528370" evidence="1">
    <location>
        <begin position="25"/>
        <end position="102"/>
    </location>
</feature>
<accession>A0A1U8K574</accession>
<dbReference type="RefSeq" id="XP_016697622.1">
    <property type="nucleotide sequence ID" value="XM_016842133.2"/>
</dbReference>
<protein>
    <submittedName>
        <fullName evidence="3">Uncharacterized protein</fullName>
    </submittedName>
</protein>
<sequence length="102" mass="10986">MAAATKFMAIRLAFLLLLFTSLPAFHECSRSSSIHGNELDPGSKITLGPCSHKPCPTLGPASGDGIFRSCWCCISRKSECYTVRADCEKNCPLGPPPDLPFP</sequence>
<reference evidence="2" key="1">
    <citation type="journal article" date="2020" name="Nat. Genet.">
        <title>Genomic diversifications of five Gossypium allopolyploid species and their impact on cotton improvement.</title>
        <authorList>
            <person name="Chen Z.J."/>
            <person name="Sreedasyam A."/>
            <person name="Ando A."/>
            <person name="Song Q."/>
            <person name="De Santiago L.M."/>
            <person name="Hulse-Kemp A.M."/>
            <person name="Ding M."/>
            <person name="Ye W."/>
            <person name="Kirkbride R.C."/>
            <person name="Jenkins J."/>
            <person name="Plott C."/>
            <person name="Lovell J."/>
            <person name="Lin Y.M."/>
            <person name="Vaughn R."/>
            <person name="Liu B."/>
            <person name="Simpson S."/>
            <person name="Scheffler B.E."/>
            <person name="Wen L."/>
            <person name="Saski C.A."/>
            <person name="Grover C.E."/>
            <person name="Hu G."/>
            <person name="Conover J.L."/>
            <person name="Carlson J.W."/>
            <person name="Shu S."/>
            <person name="Boston L.B."/>
            <person name="Williams M."/>
            <person name="Peterson D.G."/>
            <person name="McGee K."/>
            <person name="Jones D.C."/>
            <person name="Wendel J.F."/>
            <person name="Stelly D.M."/>
            <person name="Grimwood J."/>
            <person name="Schmutz J."/>
        </authorList>
    </citation>
    <scope>NUCLEOTIDE SEQUENCE [LARGE SCALE GENOMIC DNA]</scope>
    <source>
        <strain evidence="2">cv. TM-1</strain>
    </source>
</reference>
<evidence type="ECO:0000313" key="2">
    <source>
        <dbReference type="Proteomes" id="UP000818029"/>
    </source>
</evidence>
<dbReference type="KEGG" id="ghi:107913520"/>